<dbReference type="PANTHER" id="PTHR47718:SF15">
    <property type="entry name" value="PROTEIN FAR1-RELATED SEQUENCE 5-LIKE"/>
    <property type="match status" value="1"/>
</dbReference>
<dbReference type="Proteomes" id="UP001280121">
    <property type="component" value="Unassembled WGS sequence"/>
</dbReference>
<organism evidence="1 2">
    <name type="scientific">Dipteronia dyeriana</name>
    <dbReference type="NCBI Taxonomy" id="168575"/>
    <lineage>
        <taxon>Eukaryota</taxon>
        <taxon>Viridiplantae</taxon>
        <taxon>Streptophyta</taxon>
        <taxon>Embryophyta</taxon>
        <taxon>Tracheophyta</taxon>
        <taxon>Spermatophyta</taxon>
        <taxon>Magnoliopsida</taxon>
        <taxon>eudicotyledons</taxon>
        <taxon>Gunneridae</taxon>
        <taxon>Pentapetalae</taxon>
        <taxon>rosids</taxon>
        <taxon>malvids</taxon>
        <taxon>Sapindales</taxon>
        <taxon>Sapindaceae</taxon>
        <taxon>Hippocastanoideae</taxon>
        <taxon>Acereae</taxon>
        <taxon>Dipteronia</taxon>
    </lineage>
</organism>
<dbReference type="AlphaFoldDB" id="A0AAD9TZR0"/>
<dbReference type="PANTHER" id="PTHR47718">
    <property type="entry name" value="OS01G0519700 PROTEIN"/>
    <property type="match status" value="1"/>
</dbReference>
<accession>A0AAD9TZR0</accession>
<protein>
    <submittedName>
        <fullName evidence="1">Uncharacterized protein</fullName>
    </submittedName>
</protein>
<dbReference type="EMBL" id="JANJYI010000006">
    <property type="protein sequence ID" value="KAK2644695.1"/>
    <property type="molecule type" value="Genomic_DNA"/>
</dbReference>
<keyword evidence="2" id="KW-1185">Reference proteome</keyword>
<gene>
    <name evidence="1" type="ORF">Ddye_019890</name>
</gene>
<proteinExistence type="predicted"/>
<sequence length="133" mass="15005">MIAKVLLQDVGGYALSKGIEHKKFVTQHTHNVVPQNDIQFLRSHRTVKDSDIAQLKSWRSVGVKTAQVMDHLIDQAGSYSNVGHTKKDLRNHFDSVHGIELQSSNTDCVISYLTVKAKIDPELVFEYTIDEDD</sequence>
<comment type="caution">
    <text evidence="1">The sequence shown here is derived from an EMBL/GenBank/DDBJ whole genome shotgun (WGS) entry which is preliminary data.</text>
</comment>
<reference evidence="1" key="1">
    <citation type="journal article" date="2023" name="Plant J.">
        <title>Genome sequences and population genomics provide insights into the demographic history, inbreeding, and mutation load of two 'living fossil' tree species of Dipteronia.</title>
        <authorList>
            <person name="Feng Y."/>
            <person name="Comes H.P."/>
            <person name="Chen J."/>
            <person name="Zhu S."/>
            <person name="Lu R."/>
            <person name="Zhang X."/>
            <person name="Li P."/>
            <person name="Qiu J."/>
            <person name="Olsen K.M."/>
            <person name="Qiu Y."/>
        </authorList>
    </citation>
    <scope>NUCLEOTIDE SEQUENCE</scope>
    <source>
        <strain evidence="1">KIB01</strain>
    </source>
</reference>
<evidence type="ECO:0000313" key="2">
    <source>
        <dbReference type="Proteomes" id="UP001280121"/>
    </source>
</evidence>
<evidence type="ECO:0000313" key="1">
    <source>
        <dbReference type="EMBL" id="KAK2644695.1"/>
    </source>
</evidence>
<name>A0AAD9TZR0_9ROSI</name>